<evidence type="ECO:0000256" key="5">
    <source>
        <dbReference type="ARBA" id="ARBA00023235"/>
    </source>
</evidence>
<dbReference type="Pfam" id="PF00160">
    <property type="entry name" value="Pro_isomerase"/>
    <property type="match status" value="1"/>
</dbReference>
<dbReference type="InterPro" id="IPR036582">
    <property type="entry name" value="Mao_N_sf"/>
</dbReference>
<evidence type="ECO:0000256" key="3">
    <source>
        <dbReference type="ARBA" id="ARBA00013194"/>
    </source>
</evidence>
<name>A0A074LPY7_9BACL</name>
<gene>
    <name evidence="8" type="ORF">EL26_05335</name>
</gene>
<keyword evidence="9" id="KW-1185">Reference proteome</keyword>
<dbReference type="Gene3D" id="2.40.100.10">
    <property type="entry name" value="Cyclophilin-like"/>
    <property type="match status" value="1"/>
</dbReference>
<dbReference type="OrthoDB" id="9807797at2"/>
<dbReference type="CDD" id="cd00317">
    <property type="entry name" value="cyclophilin"/>
    <property type="match status" value="1"/>
</dbReference>
<dbReference type="PRINTS" id="PR00153">
    <property type="entry name" value="CSAPPISMRASE"/>
</dbReference>
<dbReference type="AlphaFoldDB" id="A0A074LPY7"/>
<sequence>MFTKTASRFLSGILLSCALLAPNPASAQTASPITVEIDGFAQTFDQPPIIVHDRALVPLRAIFEALGARVSWDESTQTVTAVKGTATIKLQIGAATAYRNGEALPLDVPAQVQNDRSLIPVRFVSEALGARVYWHEDTQTVDVRTPGVAKHYDAPPAMKLDTSKDYTAVVDTNKGTFKIHLDLQDAPLTVNNFVFLARDHYYDHVKFHRIIQSFMIQTGDPTGTGSGGPGYRFQDELRPKTHYAPGVVAMANAGPNTNGSQFFIGTGDAVENLDQAPYYTVFGEVSDGMDVVEAIAATPVAESPYGELSSPTEDVVINTITIEEK</sequence>
<evidence type="ECO:0000313" key="9">
    <source>
        <dbReference type="Proteomes" id="UP000027931"/>
    </source>
</evidence>
<dbReference type="SUPFAM" id="SSF55383">
    <property type="entry name" value="Copper amine oxidase, domain N"/>
    <property type="match status" value="1"/>
</dbReference>
<keyword evidence="4" id="KW-0697">Rotamase</keyword>
<dbReference type="GO" id="GO:0006457">
    <property type="term" value="P:protein folding"/>
    <property type="evidence" value="ECO:0007669"/>
    <property type="project" value="InterPro"/>
</dbReference>
<organism evidence="8 9">
    <name type="scientific">Tumebacillus flagellatus</name>
    <dbReference type="NCBI Taxonomy" id="1157490"/>
    <lineage>
        <taxon>Bacteria</taxon>
        <taxon>Bacillati</taxon>
        <taxon>Bacillota</taxon>
        <taxon>Bacilli</taxon>
        <taxon>Bacillales</taxon>
        <taxon>Alicyclobacillaceae</taxon>
        <taxon>Tumebacillus</taxon>
    </lineage>
</organism>
<feature type="chain" id="PRO_5001698023" description="peptidylprolyl isomerase" evidence="6">
    <location>
        <begin position="28"/>
        <end position="325"/>
    </location>
</feature>
<comment type="function">
    <text evidence="2">PPIases accelerate the folding of proteins. It catalyzes the cis-trans isomerization of proline imidic peptide bonds in oligopeptides.</text>
</comment>
<evidence type="ECO:0000259" key="7">
    <source>
        <dbReference type="PROSITE" id="PS50072"/>
    </source>
</evidence>
<dbReference type="EC" id="5.2.1.8" evidence="3"/>
<comment type="catalytic activity">
    <reaction evidence="1">
        <text>[protein]-peptidylproline (omega=180) = [protein]-peptidylproline (omega=0)</text>
        <dbReference type="Rhea" id="RHEA:16237"/>
        <dbReference type="Rhea" id="RHEA-COMP:10747"/>
        <dbReference type="Rhea" id="RHEA-COMP:10748"/>
        <dbReference type="ChEBI" id="CHEBI:83833"/>
        <dbReference type="ChEBI" id="CHEBI:83834"/>
        <dbReference type="EC" id="5.2.1.8"/>
    </reaction>
</comment>
<dbReference type="InterPro" id="IPR002130">
    <property type="entry name" value="Cyclophilin-type_PPIase_dom"/>
</dbReference>
<dbReference type="PROSITE" id="PS50072">
    <property type="entry name" value="CSA_PPIASE_2"/>
    <property type="match status" value="1"/>
</dbReference>
<evidence type="ECO:0000256" key="2">
    <source>
        <dbReference type="ARBA" id="ARBA00002388"/>
    </source>
</evidence>
<feature type="signal peptide" evidence="6">
    <location>
        <begin position="1"/>
        <end position="27"/>
    </location>
</feature>
<dbReference type="SUPFAM" id="SSF50891">
    <property type="entry name" value="Cyclophilin-like"/>
    <property type="match status" value="1"/>
</dbReference>
<dbReference type="GO" id="GO:0003755">
    <property type="term" value="F:peptidyl-prolyl cis-trans isomerase activity"/>
    <property type="evidence" value="ECO:0007669"/>
    <property type="project" value="UniProtKB-KW"/>
</dbReference>
<dbReference type="STRING" id="1157490.EL26_05335"/>
<evidence type="ECO:0000256" key="6">
    <source>
        <dbReference type="SAM" id="SignalP"/>
    </source>
</evidence>
<evidence type="ECO:0000256" key="4">
    <source>
        <dbReference type="ARBA" id="ARBA00023110"/>
    </source>
</evidence>
<proteinExistence type="predicted"/>
<dbReference type="PANTHER" id="PTHR45625">
    <property type="entry name" value="PEPTIDYL-PROLYL CIS-TRANS ISOMERASE-RELATED"/>
    <property type="match status" value="1"/>
</dbReference>
<dbReference type="Proteomes" id="UP000027931">
    <property type="component" value="Unassembled WGS sequence"/>
</dbReference>
<reference evidence="8 9" key="1">
    <citation type="journal article" date="2013" name="Int. J. Syst. Evol. Microbiol.">
        <title>Tumebacillus flagellatus sp. nov., an alpha-amylase/pullulanase-producing bacterium isolated from cassava wastewater.</title>
        <authorList>
            <person name="Wang Q."/>
            <person name="Xie N."/>
            <person name="Qin Y."/>
            <person name="Shen N."/>
            <person name="Zhu J."/>
            <person name="Mi H."/>
            <person name="Huang R."/>
        </authorList>
    </citation>
    <scope>NUCLEOTIDE SEQUENCE [LARGE SCALE GENOMIC DNA]</scope>
    <source>
        <strain evidence="8 9">GST4</strain>
    </source>
</reference>
<comment type="caution">
    <text evidence="8">The sequence shown here is derived from an EMBL/GenBank/DDBJ whole genome shotgun (WGS) entry which is preliminary data.</text>
</comment>
<dbReference type="InterPro" id="IPR012854">
    <property type="entry name" value="Cu_amine_oxidase-like_N"/>
</dbReference>
<dbReference type="InterPro" id="IPR020892">
    <property type="entry name" value="Cyclophilin-type_PPIase_CS"/>
</dbReference>
<dbReference type="InterPro" id="IPR044666">
    <property type="entry name" value="Cyclophilin_A-like"/>
</dbReference>
<feature type="domain" description="PPIase cyclophilin-type" evidence="7">
    <location>
        <begin position="175"/>
        <end position="322"/>
    </location>
</feature>
<dbReference type="EMBL" id="JMIR01000005">
    <property type="protein sequence ID" value="KEO84191.1"/>
    <property type="molecule type" value="Genomic_DNA"/>
</dbReference>
<evidence type="ECO:0000313" key="8">
    <source>
        <dbReference type="EMBL" id="KEO84191.1"/>
    </source>
</evidence>
<dbReference type="RefSeq" id="WP_081856986.1">
    <property type="nucleotide sequence ID" value="NZ_JMIR01000005.1"/>
</dbReference>
<evidence type="ECO:0000256" key="1">
    <source>
        <dbReference type="ARBA" id="ARBA00000971"/>
    </source>
</evidence>
<keyword evidence="6" id="KW-0732">Signal</keyword>
<dbReference type="InterPro" id="IPR029000">
    <property type="entry name" value="Cyclophilin-like_dom_sf"/>
</dbReference>
<dbReference type="Gene3D" id="3.30.457.10">
    <property type="entry name" value="Copper amine oxidase-like, N-terminal domain"/>
    <property type="match status" value="1"/>
</dbReference>
<dbReference type="PROSITE" id="PS00170">
    <property type="entry name" value="CSA_PPIASE_1"/>
    <property type="match status" value="1"/>
</dbReference>
<dbReference type="eggNOG" id="COG0652">
    <property type="taxonomic scope" value="Bacteria"/>
</dbReference>
<protein>
    <recommendedName>
        <fullName evidence="3">peptidylprolyl isomerase</fullName>
        <ecNumber evidence="3">5.2.1.8</ecNumber>
    </recommendedName>
</protein>
<keyword evidence="5" id="KW-0413">Isomerase</keyword>
<dbReference type="Pfam" id="PF07833">
    <property type="entry name" value="Cu_amine_oxidN1"/>
    <property type="match status" value="1"/>
</dbReference>
<dbReference type="PANTHER" id="PTHR45625:SF4">
    <property type="entry name" value="PEPTIDYLPROLYL ISOMERASE DOMAIN AND WD REPEAT-CONTAINING PROTEIN 1"/>
    <property type="match status" value="1"/>
</dbReference>
<accession>A0A074LPY7</accession>